<dbReference type="Proteomes" id="UP000023152">
    <property type="component" value="Unassembled WGS sequence"/>
</dbReference>
<protein>
    <submittedName>
        <fullName evidence="2">Uncharacterized protein</fullName>
    </submittedName>
</protein>
<evidence type="ECO:0000313" key="2">
    <source>
        <dbReference type="EMBL" id="ETO00107.1"/>
    </source>
</evidence>
<sequence length="149" mass="16945">TGLPSQFATAIAAGWTHSTYTLFFHFFFINGTAQSRYLFCLFVCLFLKKKKKKESKKKGLNITAFDNPFKIAAKLWMICAGLCAILCLMLGKKYLQRLQIMLVIGFLLVVALYQKQFITANVPNRYSLLALFKRSVLIITSTLPFLNTL</sequence>
<evidence type="ECO:0000313" key="3">
    <source>
        <dbReference type="Proteomes" id="UP000023152"/>
    </source>
</evidence>
<feature type="transmembrane region" description="Helical" evidence="1">
    <location>
        <begin position="97"/>
        <end position="114"/>
    </location>
</feature>
<proteinExistence type="predicted"/>
<dbReference type="AlphaFoldDB" id="X6LG39"/>
<feature type="non-terminal residue" evidence="2">
    <location>
        <position position="1"/>
    </location>
</feature>
<dbReference type="EMBL" id="ASPP01041954">
    <property type="protein sequence ID" value="ETO00107.1"/>
    <property type="molecule type" value="Genomic_DNA"/>
</dbReference>
<gene>
    <name evidence="2" type="ORF">RFI_37352</name>
</gene>
<keyword evidence="1" id="KW-1133">Transmembrane helix</keyword>
<evidence type="ECO:0000256" key="1">
    <source>
        <dbReference type="SAM" id="Phobius"/>
    </source>
</evidence>
<comment type="caution">
    <text evidence="2">The sequence shown here is derived from an EMBL/GenBank/DDBJ whole genome shotgun (WGS) entry which is preliminary data.</text>
</comment>
<feature type="transmembrane region" description="Helical" evidence="1">
    <location>
        <begin position="22"/>
        <end position="47"/>
    </location>
</feature>
<name>X6LG39_RETFI</name>
<accession>X6LG39</accession>
<keyword evidence="1" id="KW-0812">Transmembrane</keyword>
<keyword evidence="1" id="KW-0472">Membrane</keyword>
<feature type="transmembrane region" description="Helical" evidence="1">
    <location>
        <begin position="68"/>
        <end position="91"/>
    </location>
</feature>
<keyword evidence="3" id="KW-1185">Reference proteome</keyword>
<organism evidence="2 3">
    <name type="scientific">Reticulomyxa filosa</name>
    <dbReference type="NCBI Taxonomy" id="46433"/>
    <lineage>
        <taxon>Eukaryota</taxon>
        <taxon>Sar</taxon>
        <taxon>Rhizaria</taxon>
        <taxon>Retaria</taxon>
        <taxon>Foraminifera</taxon>
        <taxon>Monothalamids</taxon>
        <taxon>Reticulomyxidae</taxon>
        <taxon>Reticulomyxa</taxon>
    </lineage>
</organism>
<reference evidence="2 3" key="1">
    <citation type="journal article" date="2013" name="Curr. Biol.">
        <title>The Genome of the Foraminiferan Reticulomyxa filosa.</title>
        <authorList>
            <person name="Glockner G."/>
            <person name="Hulsmann N."/>
            <person name="Schleicher M."/>
            <person name="Noegel A.A."/>
            <person name="Eichinger L."/>
            <person name="Gallinger C."/>
            <person name="Pawlowski J."/>
            <person name="Sierra R."/>
            <person name="Euteneuer U."/>
            <person name="Pillet L."/>
            <person name="Moustafa A."/>
            <person name="Platzer M."/>
            <person name="Groth M."/>
            <person name="Szafranski K."/>
            <person name="Schliwa M."/>
        </authorList>
    </citation>
    <scope>NUCLEOTIDE SEQUENCE [LARGE SCALE GENOMIC DNA]</scope>
</reference>
<feature type="transmembrane region" description="Helical" evidence="1">
    <location>
        <begin position="126"/>
        <end position="146"/>
    </location>
</feature>